<reference evidence="2 3" key="1">
    <citation type="submission" date="2019-12" db="EMBL/GenBank/DDBJ databases">
        <title>Complete Genome Sequence of a Quorum-Sensing Bacterium,Rhodobacteraceae bacterium C31, Isolated from a marine microalgae symbiotic bacteria.</title>
        <authorList>
            <person name="Zhang Y."/>
        </authorList>
    </citation>
    <scope>NUCLEOTIDE SEQUENCE [LARGE SCALE GENOMIC DNA]</scope>
    <source>
        <strain evidence="2 3">C31</strain>
    </source>
</reference>
<accession>A0ABX7F5P1</accession>
<protein>
    <submittedName>
        <fullName evidence="2">Uncharacterized protein</fullName>
    </submittedName>
</protein>
<evidence type="ECO:0000256" key="1">
    <source>
        <dbReference type="SAM" id="MobiDB-lite"/>
    </source>
</evidence>
<dbReference type="Gene3D" id="3.40.50.720">
    <property type="entry name" value="NAD(P)-binding Rossmann-like Domain"/>
    <property type="match status" value="1"/>
</dbReference>
<proteinExistence type="predicted"/>
<dbReference type="EMBL" id="CP047166">
    <property type="protein sequence ID" value="QRF65516.1"/>
    <property type="molecule type" value="Genomic_DNA"/>
</dbReference>
<dbReference type="SUPFAM" id="SSF51735">
    <property type="entry name" value="NAD(P)-binding Rossmann-fold domains"/>
    <property type="match status" value="1"/>
</dbReference>
<gene>
    <name evidence="2" type="ORF">GQA70_03795</name>
</gene>
<feature type="region of interest" description="Disordered" evidence="1">
    <location>
        <begin position="1"/>
        <end position="24"/>
    </location>
</feature>
<dbReference type="RefSeq" id="WP_023847923.1">
    <property type="nucleotide sequence ID" value="NZ_CP047166.1"/>
</dbReference>
<keyword evidence="3" id="KW-1185">Reference proteome</keyword>
<dbReference type="InterPro" id="IPR036291">
    <property type="entry name" value="NAD(P)-bd_dom_sf"/>
</dbReference>
<evidence type="ECO:0000313" key="3">
    <source>
        <dbReference type="Proteomes" id="UP000596387"/>
    </source>
</evidence>
<sequence length="66" mass="6631">MSDGIQGNDARPATFVAGIPPGRPAEPQGVGDVLAILASDDAGFVSALNLPVNGELSALNRHPPQA</sequence>
<dbReference type="Proteomes" id="UP000596387">
    <property type="component" value="Chromosome"/>
</dbReference>
<organism evidence="2 3">
    <name type="scientific">Ponticoccus alexandrii</name>
    <dbReference type="NCBI Taxonomy" id="1943633"/>
    <lineage>
        <taxon>Bacteria</taxon>
        <taxon>Pseudomonadati</taxon>
        <taxon>Pseudomonadota</taxon>
        <taxon>Alphaproteobacteria</taxon>
        <taxon>Rhodobacterales</taxon>
        <taxon>Roseobacteraceae</taxon>
        <taxon>Ponticoccus</taxon>
    </lineage>
</organism>
<evidence type="ECO:0000313" key="2">
    <source>
        <dbReference type="EMBL" id="QRF65516.1"/>
    </source>
</evidence>
<name>A0ABX7F5P1_9RHOB</name>